<evidence type="ECO:0000256" key="1">
    <source>
        <dbReference type="SAM" id="MobiDB-lite"/>
    </source>
</evidence>
<dbReference type="Proteomes" id="UP000015105">
    <property type="component" value="Chromosome 6D"/>
</dbReference>
<dbReference type="EnsemblPlants" id="AET6Gv20591200.8">
    <property type="protein sequence ID" value="AET6Gv20591200.8"/>
    <property type="gene ID" value="AET6Gv20591200"/>
</dbReference>
<reference evidence="2" key="4">
    <citation type="submission" date="2019-03" db="UniProtKB">
        <authorList>
            <consortium name="EnsemblPlants"/>
        </authorList>
    </citation>
    <scope>IDENTIFICATION</scope>
</reference>
<dbReference type="Gramene" id="AET6Gv20591200.8">
    <property type="protein sequence ID" value="AET6Gv20591200.8"/>
    <property type="gene ID" value="AET6Gv20591200"/>
</dbReference>
<keyword evidence="3" id="KW-1185">Reference proteome</keyword>
<reference evidence="2" key="3">
    <citation type="journal article" date="2017" name="Nature">
        <title>Genome sequence of the progenitor of the wheat D genome Aegilops tauschii.</title>
        <authorList>
            <person name="Luo M.C."/>
            <person name="Gu Y.Q."/>
            <person name="Puiu D."/>
            <person name="Wang H."/>
            <person name="Twardziok S.O."/>
            <person name="Deal K.R."/>
            <person name="Huo N."/>
            <person name="Zhu T."/>
            <person name="Wang L."/>
            <person name="Wang Y."/>
            <person name="McGuire P.E."/>
            <person name="Liu S."/>
            <person name="Long H."/>
            <person name="Ramasamy R.K."/>
            <person name="Rodriguez J.C."/>
            <person name="Van S.L."/>
            <person name="Yuan L."/>
            <person name="Wang Z."/>
            <person name="Xia Z."/>
            <person name="Xiao L."/>
            <person name="Anderson O.D."/>
            <person name="Ouyang S."/>
            <person name="Liang Y."/>
            <person name="Zimin A.V."/>
            <person name="Pertea G."/>
            <person name="Qi P."/>
            <person name="Bennetzen J.L."/>
            <person name="Dai X."/>
            <person name="Dawson M.W."/>
            <person name="Muller H.G."/>
            <person name="Kugler K."/>
            <person name="Rivarola-Duarte L."/>
            <person name="Spannagl M."/>
            <person name="Mayer K.F.X."/>
            <person name="Lu F.H."/>
            <person name="Bevan M.W."/>
            <person name="Leroy P."/>
            <person name="Li P."/>
            <person name="You F.M."/>
            <person name="Sun Q."/>
            <person name="Liu Z."/>
            <person name="Lyons E."/>
            <person name="Wicker T."/>
            <person name="Salzberg S.L."/>
            <person name="Devos K.M."/>
            <person name="Dvorak J."/>
        </authorList>
    </citation>
    <scope>NUCLEOTIDE SEQUENCE [LARGE SCALE GENOMIC DNA]</scope>
    <source>
        <strain evidence="2">cv. AL8/78</strain>
    </source>
</reference>
<evidence type="ECO:0000313" key="3">
    <source>
        <dbReference type="Proteomes" id="UP000015105"/>
    </source>
</evidence>
<feature type="region of interest" description="Disordered" evidence="1">
    <location>
        <begin position="113"/>
        <end position="144"/>
    </location>
</feature>
<feature type="compositionally biased region" description="Polar residues" evidence="1">
    <location>
        <begin position="113"/>
        <end position="131"/>
    </location>
</feature>
<protein>
    <submittedName>
        <fullName evidence="2">Uncharacterized protein</fullName>
    </submittedName>
</protein>
<feature type="region of interest" description="Disordered" evidence="1">
    <location>
        <begin position="1"/>
        <end position="99"/>
    </location>
</feature>
<organism evidence="2 3">
    <name type="scientific">Aegilops tauschii subsp. strangulata</name>
    <name type="common">Goatgrass</name>
    <dbReference type="NCBI Taxonomy" id="200361"/>
    <lineage>
        <taxon>Eukaryota</taxon>
        <taxon>Viridiplantae</taxon>
        <taxon>Streptophyta</taxon>
        <taxon>Embryophyta</taxon>
        <taxon>Tracheophyta</taxon>
        <taxon>Spermatophyta</taxon>
        <taxon>Magnoliopsida</taxon>
        <taxon>Liliopsida</taxon>
        <taxon>Poales</taxon>
        <taxon>Poaceae</taxon>
        <taxon>BOP clade</taxon>
        <taxon>Pooideae</taxon>
        <taxon>Triticodae</taxon>
        <taxon>Triticeae</taxon>
        <taxon>Triticinae</taxon>
        <taxon>Aegilops</taxon>
    </lineage>
</organism>
<reference evidence="3" key="2">
    <citation type="journal article" date="2017" name="Nat. Plants">
        <title>The Aegilops tauschii genome reveals multiple impacts of transposons.</title>
        <authorList>
            <person name="Zhao G."/>
            <person name="Zou C."/>
            <person name="Li K."/>
            <person name="Wang K."/>
            <person name="Li T."/>
            <person name="Gao L."/>
            <person name="Zhang X."/>
            <person name="Wang H."/>
            <person name="Yang Z."/>
            <person name="Liu X."/>
            <person name="Jiang W."/>
            <person name="Mao L."/>
            <person name="Kong X."/>
            <person name="Jiao Y."/>
            <person name="Jia J."/>
        </authorList>
    </citation>
    <scope>NUCLEOTIDE SEQUENCE [LARGE SCALE GENOMIC DNA]</scope>
    <source>
        <strain evidence="3">cv. AL8/78</strain>
    </source>
</reference>
<accession>A0A453P3B4</accession>
<name>A0A453P3B4_AEGTS</name>
<proteinExistence type="predicted"/>
<sequence>MRPSVGAHPPKRRWRAMDRPQLRNPSSRPLKPPRPPRGSAFQPPPASRPLPGPSSPDGRPRKKVRFASEAGSHHMHGRQDAANTGRAEKTKPQGSDAKTTELKFFKKLWEQSGCRSRSLRQPHQNIVPSISKQKEGDRMEPQNMTSHKKFPAQNVTLCPDETPATPLNNEISDEQVEVQASHSEYHNHDTPQLPMGHVFTPTVQTPFEIAGISRNTDAEPGSGRMFSEKRRKLLKLAAKTVSMGSCELLRKRLEFFADILQRLGANDIIRKHHKEPMRQREMVHRRARSDPRGHFENMLDYGGDFKSSTKLILGKESSSYSSDESRQFLALPWVDDQGLPSFLDWKDDLSCGDNGAHEGMSLPSAYTTKFSSSDWRRDTVHNQVSNMLLEDVQHLPKCKLASGNELGCNIQSEPYDHDEWDPMLLLAVTEPIPNRLSFPCQTREQSVVSRAISDTSWQPEFSRSLEHCTSRSLGLEVDGLIEAGLFDDSDAGLQSAFDQSHEKCTSSSFLGLRNTILDNNGFSSISNFHVSESKNIVPNPDRSCLNSICSTSDDPFEQRSKSFCDSAVRISCMDGMVDKHLTEAELFDDPDTGLVQGLDQLPLKFTASSFSKYTSGILDHHHDPKDSYSILRMDANDTCLDSLSSYSERSCKQNWESLCDFSTELRSSSHHVQSCCCSLEAMFGFSSNGSICNDFEDDNGITLVEGNTKSGLFGTSDLALSGSCSTRDSISETPMLSFDGVRW</sequence>
<dbReference type="AlphaFoldDB" id="A0A453P3B4"/>
<feature type="compositionally biased region" description="Pro residues" evidence="1">
    <location>
        <begin position="30"/>
        <end position="54"/>
    </location>
</feature>
<evidence type="ECO:0000313" key="2">
    <source>
        <dbReference type="EnsemblPlants" id="AET6Gv20591200.8"/>
    </source>
</evidence>
<reference evidence="3" key="1">
    <citation type="journal article" date="2014" name="Science">
        <title>Ancient hybridizations among the ancestral genomes of bread wheat.</title>
        <authorList>
            <consortium name="International Wheat Genome Sequencing Consortium,"/>
            <person name="Marcussen T."/>
            <person name="Sandve S.R."/>
            <person name="Heier L."/>
            <person name="Spannagl M."/>
            <person name="Pfeifer M."/>
            <person name="Jakobsen K.S."/>
            <person name="Wulff B.B."/>
            <person name="Steuernagel B."/>
            <person name="Mayer K.F."/>
            <person name="Olsen O.A."/>
        </authorList>
    </citation>
    <scope>NUCLEOTIDE SEQUENCE [LARGE SCALE GENOMIC DNA]</scope>
    <source>
        <strain evidence="3">cv. AL8/78</strain>
    </source>
</reference>
<reference evidence="2" key="5">
    <citation type="journal article" date="2021" name="G3 (Bethesda)">
        <title>Aegilops tauschii genome assembly Aet v5.0 features greater sequence contiguity and improved annotation.</title>
        <authorList>
            <person name="Wang L."/>
            <person name="Zhu T."/>
            <person name="Rodriguez J.C."/>
            <person name="Deal K.R."/>
            <person name="Dubcovsky J."/>
            <person name="McGuire P.E."/>
            <person name="Lux T."/>
            <person name="Spannagl M."/>
            <person name="Mayer K.F.X."/>
            <person name="Baldrich P."/>
            <person name="Meyers B.C."/>
            <person name="Huo N."/>
            <person name="Gu Y.Q."/>
            <person name="Zhou H."/>
            <person name="Devos K.M."/>
            <person name="Bennetzen J.L."/>
            <person name="Unver T."/>
            <person name="Budak H."/>
            <person name="Gulick P.J."/>
            <person name="Galiba G."/>
            <person name="Kalapos B."/>
            <person name="Nelson D.R."/>
            <person name="Li P."/>
            <person name="You F.M."/>
            <person name="Luo M.C."/>
            <person name="Dvorak J."/>
        </authorList>
    </citation>
    <scope>NUCLEOTIDE SEQUENCE [LARGE SCALE GENOMIC DNA]</scope>
    <source>
        <strain evidence="2">cv. AL8/78</strain>
    </source>
</reference>